<dbReference type="SUPFAM" id="SSF50969">
    <property type="entry name" value="YVTN repeat-like/Quinoprotein amine dehydrogenase"/>
    <property type="match status" value="1"/>
</dbReference>
<accession>A0ABV6YKI7</accession>
<dbReference type="Pfam" id="PF08309">
    <property type="entry name" value="LVIVD"/>
    <property type="match status" value="11"/>
</dbReference>
<feature type="signal peptide" evidence="1">
    <location>
        <begin position="1"/>
        <end position="23"/>
    </location>
</feature>
<sequence>MKSSQLSGLAVLLAALFALVPNASSQGCLHYEDHLNWVGELLLAPAGNDPHGYGNLAVVDDFAFVWRLERGLNIVDVSNPEAPQRISELRLGAYESDIAVAGDYAYLVGGGGYTSPGSLWVVNVAEPTTPQVTASLALPTKGSGIAVDGIYAFVADTDHGFLVINVLDPESPEIIGWVDTPGRAYDVAVSGNFAYVADGANGLQIIDISTVSSPFIADAVDTPGLARGVSVSGNIACVADGVHGLQVIEICWPAGPQLVGSLEIPEMTDDVLIDGDVCFVASSGVNGLKTVDISQPDSPILIGESGMSRGAPGDLALTDDLLYVGEYAWQMEGVSDAGLEIFDVSNPASAPLRGEQVSLSPGRHVCRGFGDYAYMTNWYALYTFDVQDPAAPVYVDGDAVTDGGSDLEIGAAGDFLALPIAGGVQFLDLDDPADPEIRGVISLPDSPSDIAVHDPYVYAVYDQQYLAVIDASDLDDPQLVSTTPATYPRSVAVSGDFVCTGSISGVLEIFDASTPEAPLYMGTTSIPGEIAGMIVSGNHAYLATRTDGLKVVSITDPTAPESVGNCHFPGFGFEVSVSGSHAYVASYSAGVNVFDVSDPSAPLHLGGIPTWLWCGSVAAIGDRIYASGHYGLQIAWSQCGSSGIDQGEGHERFQLVSAAPNPFTEGTAISLTMNTAEQLDVGVFDVTGRRVALLANGPYGPGPVQLHWAGCDSEGGRVPPGVYLLRSVVDGQICRRKVHLVK</sequence>
<dbReference type="InterPro" id="IPR051200">
    <property type="entry name" value="Host-pathogen_enzymatic-act"/>
</dbReference>
<dbReference type="InterPro" id="IPR011044">
    <property type="entry name" value="Quino_amine_DH_bsu"/>
</dbReference>
<evidence type="ECO:0000256" key="1">
    <source>
        <dbReference type="SAM" id="SignalP"/>
    </source>
</evidence>
<evidence type="ECO:0000313" key="3">
    <source>
        <dbReference type="Proteomes" id="UP001593833"/>
    </source>
</evidence>
<dbReference type="PROSITE" id="PS51257">
    <property type="entry name" value="PROKAR_LIPOPROTEIN"/>
    <property type="match status" value="1"/>
</dbReference>
<dbReference type="EMBL" id="JBHPKH010000030">
    <property type="protein sequence ID" value="MFC1572694.1"/>
    <property type="molecule type" value="Genomic_DNA"/>
</dbReference>
<dbReference type="Proteomes" id="UP001593833">
    <property type="component" value="Unassembled WGS sequence"/>
</dbReference>
<comment type="caution">
    <text evidence="2">The sequence shown here is derived from an EMBL/GenBank/DDBJ whole genome shotgun (WGS) entry which is preliminary data.</text>
</comment>
<organism evidence="2 3">
    <name type="scientific">Eiseniibacteriota bacterium</name>
    <dbReference type="NCBI Taxonomy" id="2212470"/>
    <lineage>
        <taxon>Bacteria</taxon>
        <taxon>Candidatus Eiseniibacteriota</taxon>
    </lineage>
</organism>
<dbReference type="SUPFAM" id="SSF75011">
    <property type="entry name" value="3-carboxy-cis,cis-mucoante lactonizing enzyme"/>
    <property type="match status" value="1"/>
</dbReference>
<keyword evidence="3" id="KW-1185">Reference proteome</keyword>
<dbReference type="PANTHER" id="PTHR47197">
    <property type="entry name" value="PROTEIN NIRF"/>
    <property type="match status" value="1"/>
</dbReference>
<evidence type="ECO:0000313" key="2">
    <source>
        <dbReference type="EMBL" id="MFC1572694.1"/>
    </source>
</evidence>
<dbReference type="PANTHER" id="PTHR47197:SF3">
    <property type="entry name" value="DIHYDRO-HEME D1 DEHYDROGENASE"/>
    <property type="match status" value="1"/>
</dbReference>
<dbReference type="Gene3D" id="2.60.40.4070">
    <property type="match status" value="1"/>
</dbReference>
<keyword evidence="1" id="KW-0732">Signal</keyword>
<protein>
    <recommendedName>
        <fullName evidence="4">FlgD Ig-like domain-containing protein</fullName>
    </recommendedName>
</protein>
<gene>
    <name evidence="2" type="ORF">ACFL6M_03750</name>
</gene>
<dbReference type="InterPro" id="IPR013211">
    <property type="entry name" value="LVIVD"/>
</dbReference>
<dbReference type="InterPro" id="IPR015943">
    <property type="entry name" value="WD40/YVTN_repeat-like_dom_sf"/>
</dbReference>
<proteinExistence type="predicted"/>
<reference evidence="2 3" key="1">
    <citation type="submission" date="2024-09" db="EMBL/GenBank/DDBJ databases">
        <authorList>
            <person name="D'Angelo T."/>
        </authorList>
    </citation>
    <scope>NUCLEOTIDE SEQUENCE [LARGE SCALE GENOMIC DNA]</scope>
    <source>
        <strain evidence="2">SAG AM-320-E07</strain>
    </source>
</reference>
<feature type="chain" id="PRO_5046358849" description="FlgD Ig-like domain-containing protein" evidence="1">
    <location>
        <begin position="24"/>
        <end position="742"/>
    </location>
</feature>
<dbReference type="Gene3D" id="2.130.10.10">
    <property type="entry name" value="YVTN repeat-like/Quinoprotein amine dehydrogenase"/>
    <property type="match status" value="2"/>
</dbReference>
<name>A0ABV6YKI7_UNCEI</name>
<evidence type="ECO:0008006" key="4">
    <source>
        <dbReference type="Google" id="ProtNLM"/>
    </source>
</evidence>